<dbReference type="Gene3D" id="1.10.10.10">
    <property type="entry name" value="Winged helix-like DNA-binding domain superfamily/Winged helix DNA-binding domain"/>
    <property type="match status" value="1"/>
</dbReference>
<dbReference type="PROSITE" id="PS50995">
    <property type="entry name" value="HTH_MARR_2"/>
    <property type="match status" value="1"/>
</dbReference>
<accession>A0A7W9FCU0</accession>
<dbReference type="InterPro" id="IPR039422">
    <property type="entry name" value="MarR/SlyA-like"/>
</dbReference>
<dbReference type="InterPro" id="IPR036390">
    <property type="entry name" value="WH_DNA-bd_sf"/>
</dbReference>
<gene>
    <name evidence="3" type="ORF">HD600_001280</name>
</gene>
<dbReference type="GO" id="GO:0003677">
    <property type="term" value="F:DNA binding"/>
    <property type="evidence" value="ECO:0007669"/>
    <property type="project" value="UniProtKB-KW"/>
</dbReference>
<dbReference type="EMBL" id="JACHMU010000001">
    <property type="protein sequence ID" value="MBB5742783.1"/>
    <property type="molecule type" value="Genomic_DNA"/>
</dbReference>
<evidence type="ECO:0000313" key="3">
    <source>
        <dbReference type="EMBL" id="MBB5742783.1"/>
    </source>
</evidence>
<dbReference type="SUPFAM" id="SSF46785">
    <property type="entry name" value="Winged helix' DNA-binding domain"/>
    <property type="match status" value="1"/>
</dbReference>
<dbReference type="GO" id="GO:0006950">
    <property type="term" value="P:response to stress"/>
    <property type="evidence" value="ECO:0007669"/>
    <property type="project" value="TreeGrafter"/>
</dbReference>
<dbReference type="RefSeq" id="WP_184282357.1">
    <property type="nucleotide sequence ID" value="NZ_BAAAPG010000001.1"/>
</dbReference>
<dbReference type="AlphaFoldDB" id="A0A7W9FCU0"/>
<proteinExistence type="predicted"/>
<evidence type="ECO:0000313" key="4">
    <source>
        <dbReference type="Proteomes" id="UP000517712"/>
    </source>
</evidence>
<dbReference type="PANTHER" id="PTHR33164">
    <property type="entry name" value="TRANSCRIPTIONAL REGULATOR, MARR FAMILY"/>
    <property type="match status" value="1"/>
</dbReference>
<dbReference type="Pfam" id="PF12802">
    <property type="entry name" value="MarR_2"/>
    <property type="match status" value="1"/>
</dbReference>
<evidence type="ECO:0000256" key="1">
    <source>
        <dbReference type="SAM" id="MobiDB-lite"/>
    </source>
</evidence>
<reference evidence="3 4" key="1">
    <citation type="submission" date="2020-08" db="EMBL/GenBank/DDBJ databases">
        <title>Sequencing the genomes of 1000 actinobacteria strains.</title>
        <authorList>
            <person name="Klenk H.-P."/>
        </authorList>
    </citation>
    <scope>NUCLEOTIDE SEQUENCE [LARGE SCALE GENOMIC DNA]</scope>
    <source>
        <strain evidence="3 4">DSM 24823</strain>
    </source>
</reference>
<dbReference type="PRINTS" id="PR00598">
    <property type="entry name" value="HTHMARR"/>
</dbReference>
<sequence>MRYFTIDSDLIDRSALSDEEFAQCARVMGALQQWQRASRALSDASRRYMHLNESDMRAIRMILRAQRDGQVVTPKDIAHEVGISSASTTKLVDRLEAAGHLVRVPHPTDRRTTCIEVTESTRRSARDTIGRQHARRFDVVAAMSPREREVAIRFLSALADADVPQGELGDPEDELDEPQGDTPRR</sequence>
<keyword evidence="4" id="KW-1185">Reference proteome</keyword>
<protein>
    <submittedName>
        <fullName evidence="3">DNA-binding MarR family transcriptional regulator</fullName>
    </submittedName>
</protein>
<feature type="domain" description="HTH marR-type" evidence="2">
    <location>
        <begin position="24"/>
        <end position="160"/>
    </location>
</feature>
<dbReference type="InterPro" id="IPR036388">
    <property type="entry name" value="WH-like_DNA-bd_sf"/>
</dbReference>
<evidence type="ECO:0000259" key="2">
    <source>
        <dbReference type="PROSITE" id="PS50995"/>
    </source>
</evidence>
<name>A0A7W9FCU0_9MICO</name>
<dbReference type="PANTHER" id="PTHR33164:SF43">
    <property type="entry name" value="HTH-TYPE TRANSCRIPTIONAL REPRESSOR YETL"/>
    <property type="match status" value="1"/>
</dbReference>
<dbReference type="InterPro" id="IPR000835">
    <property type="entry name" value="HTH_MarR-typ"/>
</dbReference>
<dbReference type="GO" id="GO:0003700">
    <property type="term" value="F:DNA-binding transcription factor activity"/>
    <property type="evidence" value="ECO:0007669"/>
    <property type="project" value="InterPro"/>
</dbReference>
<comment type="caution">
    <text evidence="3">The sequence shown here is derived from an EMBL/GenBank/DDBJ whole genome shotgun (WGS) entry which is preliminary data.</text>
</comment>
<keyword evidence="3" id="KW-0238">DNA-binding</keyword>
<dbReference type="SMART" id="SM00347">
    <property type="entry name" value="HTH_MARR"/>
    <property type="match status" value="1"/>
</dbReference>
<feature type="region of interest" description="Disordered" evidence="1">
    <location>
        <begin position="161"/>
        <end position="185"/>
    </location>
</feature>
<feature type="compositionally biased region" description="Acidic residues" evidence="1">
    <location>
        <begin position="169"/>
        <end position="179"/>
    </location>
</feature>
<dbReference type="Proteomes" id="UP000517712">
    <property type="component" value="Unassembled WGS sequence"/>
</dbReference>
<organism evidence="3 4">
    <name type="scientific">Microbacterium ginsengiterrae</name>
    <dbReference type="NCBI Taxonomy" id="546115"/>
    <lineage>
        <taxon>Bacteria</taxon>
        <taxon>Bacillati</taxon>
        <taxon>Actinomycetota</taxon>
        <taxon>Actinomycetes</taxon>
        <taxon>Micrococcales</taxon>
        <taxon>Microbacteriaceae</taxon>
        <taxon>Microbacterium</taxon>
    </lineage>
</organism>